<dbReference type="Pfam" id="PF13193">
    <property type="entry name" value="AMP-binding_C"/>
    <property type="match status" value="1"/>
</dbReference>
<accession>A0A6L3ASH5</accession>
<evidence type="ECO:0000259" key="1">
    <source>
        <dbReference type="Pfam" id="PF00501"/>
    </source>
</evidence>
<dbReference type="PROSITE" id="PS00455">
    <property type="entry name" value="AMP_BINDING"/>
    <property type="match status" value="1"/>
</dbReference>
<organism evidence="3 4">
    <name type="scientific">Azospirillum brasilense</name>
    <dbReference type="NCBI Taxonomy" id="192"/>
    <lineage>
        <taxon>Bacteria</taxon>
        <taxon>Pseudomonadati</taxon>
        <taxon>Pseudomonadota</taxon>
        <taxon>Alphaproteobacteria</taxon>
        <taxon>Rhodospirillales</taxon>
        <taxon>Azospirillaceae</taxon>
        <taxon>Azospirillum</taxon>
    </lineage>
</organism>
<dbReference type="InterPro" id="IPR000873">
    <property type="entry name" value="AMP-dep_synth/lig_dom"/>
</dbReference>
<evidence type="ECO:0000313" key="3">
    <source>
        <dbReference type="EMBL" id="KAA0677556.1"/>
    </source>
</evidence>
<dbReference type="CDD" id="cd05936">
    <property type="entry name" value="FC-FACS_FadD_like"/>
    <property type="match status" value="1"/>
</dbReference>
<dbReference type="Gene3D" id="3.40.50.12780">
    <property type="entry name" value="N-terminal domain of ligase-like"/>
    <property type="match status" value="1"/>
</dbReference>
<dbReference type="Gene3D" id="3.30.300.30">
    <property type="match status" value="1"/>
</dbReference>
<dbReference type="PANTHER" id="PTHR43767">
    <property type="entry name" value="LONG-CHAIN-FATTY-ACID--COA LIGASE"/>
    <property type="match status" value="1"/>
</dbReference>
<dbReference type="AlphaFoldDB" id="A0A6L3ASH5"/>
<dbReference type="InterPro" id="IPR020845">
    <property type="entry name" value="AMP-binding_CS"/>
</dbReference>
<dbReference type="PANTHER" id="PTHR43767:SF12">
    <property type="entry name" value="AMP-DEPENDENT SYNTHETASE AND LIGASE"/>
    <property type="match status" value="1"/>
</dbReference>
<sequence>MDSATTPPTNGRQPWEASYPAGLDWRTPIPERPLHRLVEEACAAFPNTVCLDFYGRRITYRQTSGLIDRAARGLQELGVGKGGKVALLLPNCPYSVIAFHAILKAGGVVVNLNPLASIAELADQIEHSGTEVLITLDLVPFHAKLDALGWPGRLRTVVVARMADALPFPRNWAYRLLKRRDVADIPRDERHVCFRRLLADHGAPRPVAVQPRADPAVLQYTGGTTGVPKGTVLTHAGLYANTIQCRRWFTGAEPGRERVLAVLPFFHVFGMTGVMNFALALGAELILLPRVDVREILETIQRKRPTIFSGVPRLFQAIAAFPHLNRYDLSSLRLCVSGGDSLPPLLLERFQQLTGAYLAEGYGLTEASPVVTCNPFSGLNKPGSAGLPLPGTLVEIVALDDRRTLLSQGRIGEVCVSGPQLMAGYWQDAPATAQAMDGGHLHTGDIGFLDGDGYLHIVDRLKDLIVTGGQHVYPRTVEAVIKQHPQVADAAAVGEPDPVRGQAIRAFVVPQPGSALSEAELRAFLAPRLSRFEQPQRIEFRTALPTSTIGKILKRDLIPERPGGDDREVNRPADR</sequence>
<dbReference type="InterPro" id="IPR050237">
    <property type="entry name" value="ATP-dep_AMP-bd_enzyme"/>
</dbReference>
<keyword evidence="3" id="KW-0436">Ligase</keyword>
<protein>
    <submittedName>
        <fullName evidence="3">Long-chain fatty acid--CoA ligase</fullName>
    </submittedName>
</protein>
<evidence type="ECO:0000259" key="2">
    <source>
        <dbReference type="Pfam" id="PF13193"/>
    </source>
</evidence>
<proteinExistence type="predicted"/>
<feature type="domain" description="AMP-dependent synthetase/ligase" evidence="1">
    <location>
        <begin position="39"/>
        <end position="426"/>
    </location>
</feature>
<dbReference type="Proteomes" id="UP000476837">
    <property type="component" value="Unassembled WGS sequence"/>
</dbReference>
<dbReference type="InterPro" id="IPR025110">
    <property type="entry name" value="AMP-bd_C"/>
</dbReference>
<gene>
    <name evidence="3" type="ORF">DS837_29040</name>
</gene>
<dbReference type="SUPFAM" id="SSF56801">
    <property type="entry name" value="Acetyl-CoA synthetase-like"/>
    <property type="match status" value="1"/>
</dbReference>
<dbReference type="RefSeq" id="WP_149167943.1">
    <property type="nucleotide sequence ID" value="NZ_QOKV01000033.1"/>
</dbReference>
<comment type="caution">
    <text evidence="3">The sequence shown here is derived from an EMBL/GenBank/DDBJ whole genome shotgun (WGS) entry which is preliminary data.</text>
</comment>
<feature type="domain" description="AMP-binding enzyme C-terminal" evidence="2">
    <location>
        <begin position="477"/>
        <end position="551"/>
    </location>
</feature>
<name>A0A6L3ASH5_AZOBR</name>
<reference evidence="3 4" key="1">
    <citation type="submission" date="2018-07" db="EMBL/GenBank/DDBJ databases">
        <title>Genome sequence of Roseomonas fauriae ATCC 49958.</title>
        <authorList>
            <person name="Sant'Anna F.H."/>
            <person name="Baldani J.I."/>
            <person name="Zilli J.E."/>
            <person name="Reis V.M."/>
            <person name="Hartmann A."/>
            <person name="Cruz L."/>
            <person name="de Souza E.M."/>
            <person name="de Oliveira Pedrosa F."/>
            <person name="Passaglia L.M.P."/>
        </authorList>
    </citation>
    <scope>NUCLEOTIDE SEQUENCE [LARGE SCALE GENOMIC DNA]</scope>
    <source>
        <strain evidence="3 4">ATCC 49958</strain>
    </source>
</reference>
<dbReference type="InterPro" id="IPR045851">
    <property type="entry name" value="AMP-bd_C_sf"/>
</dbReference>
<dbReference type="InterPro" id="IPR042099">
    <property type="entry name" value="ANL_N_sf"/>
</dbReference>
<dbReference type="Pfam" id="PF00501">
    <property type="entry name" value="AMP-binding"/>
    <property type="match status" value="1"/>
</dbReference>
<dbReference type="GO" id="GO:0016877">
    <property type="term" value="F:ligase activity, forming carbon-sulfur bonds"/>
    <property type="evidence" value="ECO:0007669"/>
    <property type="project" value="UniProtKB-ARBA"/>
</dbReference>
<evidence type="ECO:0000313" key="4">
    <source>
        <dbReference type="Proteomes" id="UP000476837"/>
    </source>
</evidence>
<dbReference type="EMBL" id="QOKV01000033">
    <property type="protein sequence ID" value="KAA0677556.1"/>
    <property type="molecule type" value="Genomic_DNA"/>
</dbReference>